<keyword evidence="4" id="KW-0378">Hydrolase</keyword>
<organism evidence="7 8">
    <name type="scientific">Paenibacillus aquistagni</name>
    <dbReference type="NCBI Taxonomy" id="1852522"/>
    <lineage>
        <taxon>Bacteria</taxon>
        <taxon>Bacillati</taxon>
        <taxon>Bacillota</taxon>
        <taxon>Bacilli</taxon>
        <taxon>Bacillales</taxon>
        <taxon>Paenibacillaceae</taxon>
        <taxon>Paenibacillus</taxon>
    </lineage>
</organism>
<dbReference type="InterPro" id="IPR017853">
    <property type="entry name" value="GH"/>
</dbReference>
<dbReference type="Gene3D" id="2.60.120.260">
    <property type="entry name" value="Galactose-binding domain-like"/>
    <property type="match status" value="1"/>
</dbReference>
<accession>A0A1X7LWZ9</accession>
<evidence type="ECO:0000313" key="8">
    <source>
        <dbReference type="Proteomes" id="UP000193834"/>
    </source>
</evidence>
<keyword evidence="5" id="KW-0326">Glycosidase</keyword>
<dbReference type="InterPro" id="IPR008979">
    <property type="entry name" value="Galactose-bd-like_sf"/>
</dbReference>
<dbReference type="GO" id="GO:0004560">
    <property type="term" value="F:alpha-L-fucosidase activity"/>
    <property type="evidence" value="ECO:0007669"/>
    <property type="project" value="InterPro"/>
</dbReference>
<dbReference type="PROSITE" id="PS50022">
    <property type="entry name" value="FA58C_3"/>
    <property type="match status" value="1"/>
</dbReference>
<dbReference type="SUPFAM" id="SSF49785">
    <property type="entry name" value="Galactose-binding domain-like"/>
    <property type="match status" value="1"/>
</dbReference>
<dbReference type="RefSeq" id="WP_085498592.1">
    <property type="nucleotide sequence ID" value="NZ_FXAZ01000009.1"/>
</dbReference>
<evidence type="ECO:0000256" key="3">
    <source>
        <dbReference type="ARBA" id="ARBA00022729"/>
    </source>
</evidence>
<comment type="similarity">
    <text evidence="1">Belongs to the glycosyl hydrolase 29 family.</text>
</comment>
<dbReference type="STRING" id="1852522.SAMN06295960_4687"/>
<dbReference type="EMBL" id="FXAZ01000009">
    <property type="protein sequence ID" value="SMG58381.1"/>
    <property type="molecule type" value="Genomic_DNA"/>
</dbReference>
<keyword evidence="8" id="KW-1185">Reference proteome</keyword>
<dbReference type="InterPro" id="IPR057739">
    <property type="entry name" value="Glyco_hydro_29_N"/>
</dbReference>
<dbReference type="SMART" id="SM00812">
    <property type="entry name" value="Alpha_L_fucos"/>
    <property type="match status" value="1"/>
</dbReference>
<keyword evidence="3" id="KW-0732">Signal</keyword>
<evidence type="ECO:0000256" key="5">
    <source>
        <dbReference type="ARBA" id="ARBA00023295"/>
    </source>
</evidence>
<dbReference type="Pfam" id="PF00754">
    <property type="entry name" value="F5_F8_type_C"/>
    <property type="match status" value="1"/>
</dbReference>
<dbReference type="PANTHER" id="PTHR10030">
    <property type="entry name" value="ALPHA-L-FUCOSIDASE"/>
    <property type="match status" value="1"/>
</dbReference>
<dbReference type="EC" id="3.2.1.51" evidence="2"/>
<dbReference type="AlphaFoldDB" id="A0A1X7LWZ9"/>
<dbReference type="GO" id="GO:0006004">
    <property type="term" value="P:fucose metabolic process"/>
    <property type="evidence" value="ECO:0007669"/>
    <property type="project" value="TreeGrafter"/>
</dbReference>
<feature type="domain" description="F5/8 type C" evidence="6">
    <location>
        <begin position="340"/>
        <end position="496"/>
    </location>
</feature>
<dbReference type="InterPro" id="IPR000933">
    <property type="entry name" value="Glyco_hydro_29"/>
</dbReference>
<proteinExistence type="inferred from homology"/>
<reference evidence="7 8" key="1">
    <citation type="submission" date="2017-04" db="EMBL/GenBank/DDBJ databases">
        <authorList>
            <person name="Afonso C.L."/>
            <person name="Miller P.J."/>
            <person name="Scott M.A."/>
            <person name="Spackman E."/>
            <person name="Goraichik I."/>
            <person name="Dimitrov K.M."/>
            <person name="Suarez D.L."/>
            <person name="Swayne D.E."/>
        </authorList>
    </citation>
    <scope>NUCLEOTIDE SEQUENCE [LARGE SCALE GENOMIC DNA]</scope>
    <source>
        <strain evidence="7 8">11</strain>
    </source>
</reference>
<dbReference type="GO" id="GO:0016139">
    <property type="term" value="P:glycoside catabolic process"/>
    <property type="evidence" value="ECO:0007669"/>
    <property type="project" value="TreeGrafter"/>
</dbReference>
<evidence type="ECO:0000256" key="2">
    <source>
        <dbReference type="ARBA" id="ARBA00012662"/>
    </source>
</evidence>
<dbReference type="GO" id="GO:0005764">
    <property type="term" value="C:lysosome"/>
    <property type="evidence" value="ECO:0007669"/>
    <property type="project" value="TreeGrafter"/>
</dbReference>
<evidence type="ECO:0000313" key="7">
    <source>
        <dbReference type="EMBL" id="SMG58381.1"/>
    </source>
</evidence>
<evidence type="ECO:0000256" key="4">
    <source>
        <dbReference type="ARBA" id="ARBA00022801"/>
    </source>
</evidence>
<evidence type="ECO:0000259" key="6">
    <source>
        <dbReference type="PROSITE" id="PS50022"/>
    </source>
</evidence>
<protein>
    <recommendedName>
        <fullName evidence="2">alpha-L-fucosidase</fullName>
        <ecNumber evidence="2">3.2.1.51</ecNumber>
    </recommendedName>
</protein>
<evidence type="ECO:0000256" key="1">
    <source>
        <dbReference type="ARBA" id="ARBA00007951"/>
    </source>
</evidence>
<sequence length="504" mass="56805">MVVNNSGVMSAEQVKAAALVRPSERQLAIQEMEFYAFVHFTVNTFTDQEWGSGQEQPDIFNPKQLDARQWVRACKAAGMKGLILTCKHHDGFCLWPSAYTEHSVKNSPWKDGKGDVVREVADACREGGLKFGIYLSPWDRHEACYGNSPAYNEYFKNQLRELLTGYGDLFCVWFDGACGEGPNGKRQVYDWNGYYALIREWQPAASISVCGPDVRWCGNEAGHCRRSEWSVVPAQLQDKESIQEHSQQEDDAEFAKRFTSEDEDLGSRDIIANVSELVWYPAEVDTSIRPGWFYHASQDDQVKSLDELRNVYYGSVGGNATLLLNIPADTRGQLHENDVQRLEELGAWIRHTFETNVARDAAAAASEAMAGHEAAHVLDGNSDTFWAPEQGTEMASITVDLGTEQMFDHIVLQEYRYTQRIERFSLEYWQADAAATEEASTDTATGTGEWRSIQDGTIIGHKRICHFPAISSSRLRLTITSSRWWPNLSAFEVYNSRVQDGEGE</sequence>
<dbReference type="PANTHER" id="PTHR10030:SF37">
    <property type="entry name" value="ALPHA-L-FUCOSIDASE-RELATED"/>
    <property type="match status" value="1"/>
</dbReference>
<dbReference type="SUPFAM" id="SSF51445">
    <property type="entry name" value="(Trans)glycosidases"/>
    <property type="match status" value="1"/>
</dbReference>
<dbReference type="OrthoDB" id="107551at2"/>
<dbReference type="FunFam" id="3.20.20.80:FF:000052">
    <property type="entry name" value="Putative alpha-L-fucosidase 1"/>
    <property type="match status" value="1"/>
</dbReference>
<dbReference type="InterPro" id="IPR000421">
    <property type="entry name" value="FA58C"/>
</dbReference>
<dbReference type="Pfam" id="PF01120">
    <property type="entry name" value="Alpha_L_fucos"/>
    <property type="match status" value="1"/>
</dbReference>
<dbReference type="Gene3D" id="3.20.20.80">
    <property type="entry name" value="Glycosidases"/>
    <property type="match status" value="1"/>
</dbReference>
<dbReference type="Proteomes" id="UP000193834">
    <property type="component" value="Unassembled WGS sequence"/>
</dbReference>
<gene>
    <name evidence="7" type="ORF">SAMN06295960_4687</name>
</gene>
<name>A0A1X7LWZ9_9BACL</name>